<dbReference type="Proteomes" id="UP000067523">
    <property type="component" value="Chromosome"/>
</dbReference>
<dbReference type="STRING" id="118060.ATZ35_02505"/>
<feature type="modified residue" description="N6-(pyridoxal phosphate)lysine" evidence="3">
    <location>
        <position position="43"/>
    </location>
</feature>
<dbReference type="InterPro" id="IPR002433">
    <property type="entry name" value="Orn_de-COase"/>
</dbReference>
<evidence type="ECO:0000256" key="2">
    <source>
        <dbReference type="ARBA" id="ARBA00022898"/>
    </source>
</evidence>
<organism evidence="7 8">
    <name type="scientific">Enterococcus rotai</name>
    <dbReference type="NCBI Taxonomy" id="118060"/>
    <lineage>
        <taxon>Bacteria</taxon>
        <taxon>Bacillati</taxon>
        <taxon>Bacillota</taxon>
        <taxon>Bacilli</taxon>
        <taxon>Lactobacillales</taxon>
        <taxon>Enterococcaceae</taxon>
        <taxon>Enterococcus</taxon>
    </lineage>
</organism>
<evidence type="ECO:0000256" key="4">
    <source>
        <dbReference type="RuleBase" id="RU003737"/>
    </source>
</evidence>
<dbReference type="GO" id="GO:0006596">
    <property type="term" value="P:polyamine biosynthetic process"/>
    <property type="evidence" value="ECO:0007669"/>
    <property type="project" value="InterPro"/>
</dbReference>
<dbReference type="PANTHER" id="PTHR43727:SF2">
    <property type="entry name" value="GROUP IV DECARBOXYLASE"/>
    <property type="match status" value="1"/>
</dbReference>
<dbReference type="RefSeq" id="WP_208929359.1">
    <property type="nucleotide sequence ID" value="NZ_CP013655.1"/>
</dbReference>
<keyword evidence="2 3" id="KW-0663">Pyridoxal phosphate</keyword>
<evidence type="ECO:0008006" key="9">
    <source>
        <dbReference type="Google" id="ProtNLM"/>
    </source>
</evidence>
<dbReference type="PANTHER" id="PTHR43727">
    <property type="entry name" value="DIAMINOPIMELATE DECARBOXYLASE"/>
    <property type="match status" value="1"/>
</dbReference>
<dbReference type="InterPro" id="IPR009006">
    <property type="entry name" value="Ala_racemase/Decarboxylase_C"/>
</dbReference>
<evidence type="ECO:0000256" key="3">
    <source>
        <dbReference type="PIRSR" id="PIRSR600183-50"/>
    </source>
</evidence>
<comment type="similarity">
    <text evidence="4">Belongs to the Orn/Lys/Arg decarboxylase class-II family.</text>
</comment>
<sequence>MIGKLTTKGKPFYTYDLNKIEKAYTSLKKLPLINSSKIYYSIKSNNNSGVVDFINTLGGNFEVSSEGELDIVLAKSISSDKILVSGPYKSIGFYKRCLINNIKMFSVESIVDLKKLEQVCVDLNQNCNVLLRINPINSSLQPGLRMTGVASQFGIDEILMDKKLLIEMNKIDRVNIIGIHVFNGSNNFELNHLVENFNSILKLFIKTEKFLKRKLSTINFGGGFPSEYSNNKDPIDLKYIENELHNICNSNKWLSEKEILFESGRFITGASGTIFGQVVDIKKNKGKEFAILNFGMNALGGMNGIGRLYSPTAEINILTGNMIPSKKTTHFVGPSCSPLDVIGVKKNHTKLINIGDWISINNVGAYGLSSSLINFISQDIPIEYCIHDNQVVHKNLTKIIKEEVFI</sequence>
<evidence type="ECO:0000256" key="1">
    <source>
        <dbReference type="ARBA" id="ARBA00001933"/>
    </source>
</evidence>
<dbReference type="AlphaFoldDB" id="A0A0U2WLC3"/>
<accession>A0A0U2WLC3</accession>
<dbReference type="KEGG" id="erx:ATZ35_02505"/>
<evidence type="ECO:0000259" key="6">
    <source>
        <dbReference type="Pfam" id="PF02784"/>
    </source>
</evidence>
<evidence type="ECO:0000313" key="8">
    <source>
        <dbReference type="Proteomes" id="UP000067523"/>
    </source>
</evidence>
<proteinExistence type="inferred from homology"/>
<dbReference type="EMBL" id="CP013655">
    <property type="protein sequence ID" value="ALS36070.1"/>
    <property type="molecule type" value="Genomic_DNA"/>
</dbReference>
<feature type="active site" description="Proton donor" evidence="3">
    <location>
        <position position="336"/>
    </location>
</feature>
<feature type="domain" description="Orn/DAP/Arg decarboxylase 2 N-terminal" evidence="6">
    <location>
        <begin position="19"/>
        <end position="268"/>
    </location>
</feature>
<gene>
    <name evidence="7" type="ORF">ATZ35_02505</name>
</gene>
<dbReference type="InterPro" id="IPR000183">
    <property type="entry name" value="Orn/DAP/Arg_de-COase"/>
</dbReference>
<dbReference type="GO" id="GO:0008836">
    <property type="term" value="F:diaminopimelate decarboxylase activity"/>
    <property type="evidence" value="ECO:0007669"/>
    <property type="project" value="TreeGrafter"/>
</dbReference>
<dbReference type="InterPro" id="IPR022644">
    <property type="entry name" value="De-COase2_N"/>
</dbReference>
<dbReference type="InterPro" id="IPR022643">
    <property type="entry name" value="De-COase2_C"/>
</dbReference>
<dbReference type="SUPFAM" id="SSF51419">
    <property type="entry name" value="PLP-binding barrel"/>
    <property type="match status" value="1"/>
</dbReference>
<comment type="cofactor">
    <cofactor evidence="1 3">
        <name>pyridoxal 5'-phosphate</name>
        <dbReference type="ChEBI" id="CHEBI:597326"/>
    </cofactor>
</comment>
<dbReference type="GO" id="GO:0009089">
    <property type="term" value="P:lysine biosynthetic process via diaminopimelate"/>
    <property type="evidence" value="ECO:0007669"/>
    <property type="project" value="TreeGrafter"/>
</dbReference>
<keyword evidence="8" id="KW-1185">Reference proteome</keyword>
<dbReference type="InterPro" id="IPR029066">
    <property type="entry name" value="PLP-binding_barrel"/>
</dbReference>
<dbReference type="Pfam" id="PF00278">
    <property type="entry name" value="Orn_DAP_Arg_deC"/>
    <property type="match status" value="1"/>
</dbReference>
<dbReference type="Gene3D" id="3.20.20.10">
    <property type="entry name" value="Alanine racemase"/>
    <property type="match status" value="1"/>
</dbReference>
<name>A0A0U2WLC3_9ENTE</name>
<dbReference type="PRINTS" id="PR01182">
    <property type="entry name" value="ORNDCRBXLASE"/>
</dbReference>
<dbReference type="Pfam" id="PF02784">
    <property type="entry name" value="Orn_Arg_deC_N"/>
    <property type="match status" value="1"/>
</dbReference>
<reference evidence="8" key="1">
    <citation type="submission" date="2015-12" db="EMBL/GenBank/DDBJ databases">
        <authorList>
            <person name="Lauer A."/>
            <person name="Humrighouse B."/>
            <person name="Loparev V."/>
            <person name="Shewmaker P.L."/>
            <person name="Whitney A.M."/>
            <person name="McLaughlin R.W."/>
        </authorList>
    </citation>
    <scope>NUCLEOTIDE SEQUENCE [LARGE SCALE GENOMIC DNA]</scope>
    <source>
        <strain evidence="8">LMG 26678</strain>
    </source>
</reference>
<dbReference type="PRINTS" id="PR01179">
    <property type="entry name" value="ODADCRBXLASE"/>
</dbReference>
<evidence type="ECO:0000259" key="5">
    <source>
        <dbReference type="Pfam" id="PF00278"/>
    </source>
</evidence>
<dbReference type="SUPFAM" id="SSF50621">
    <property type="entry name" value="Alanine racemase C-terminal domain-like"/>
    <property type="match status" value="1"/>
</dbReference>
<dbReference type="Gene3D" id="2.40.37.10">
    <property type="entry name" value="Lyase, Ornithine Decarboxylase, Chain A, domain 1"/>
    <property type="match status" value="1"/>
</dbReference>
<evidence type="ECO:0000313" key="7">
    <source>
        <dbReference type="EMBL" id="ALS36070.1"/>
    </source>
</evidence>
<protein>
    <recommendedName>
        <fullName evidence="9">Decarboxylase</fullName>
    </recommendedName>
</protein>
<feature type="domain" description="Orn/DAP/Arg decarboxylase 2 C-terminal" evidence="5">
    <location>
        <begin position="13"/>
        <end position="364"/>
    </location>
</feature>